<feature type="transmembrane region" description="Helical" evidence="2">
    <location>
        <begin position="123"/>
        <end position="141"/>
    </location>
</feature>
<reference evidence="3 4" key="1">
    <citation type="submission" date="2020-03" db="EMBL/GenBank/DDBJ databases">
        <title>Screen low temperature-resistant strains for efficient degradation of petroleum hydrocarbons under the low temperature.</title>
        <authorList>
            <person name="Wang Y."/>
            <person name="Chen J."/>
        </authorList>
    </citation>
    <scope>NUCLEOTIDE SEQUENCE [LARGE SCALE GENOMIC DNA]</scope>
    <source>
        <strain evidence="3 4">KB1</strain>
    </source>
</reference>
<accession>A0A1F2PVT8</accession>
<keyword evidence="2" id="KW-0812">Transmembrane</keyword>
<organism evidence="3 4">
    <name type="scientific">Rhodococcus erythropolis</name>
    <name type="common">Arthrobacter picolinophilus</name>
    <dbReference type="NCBI Taxonomy" id="1833"/>
    <lineage>
        <taxon>Bacteria</taxon>
        <taxon>Bacillati</taxon>
        <taxon>Actinomycetota</taxon>
        <taxon>Actinomycetes</taxon>
        <taxon>Mycobacteriales</taxon>
        <taxon>Nocardiaceae</taxon>
        <taxon>Rhodococcus</taxon>
        <taxon>Rhodococcus erythropolis group</taxon>
    </lineage>
</organism>
<evidence type="ECO:0000313" key="4">
    <source>
        <dbReference type="Proteomes" id="UP000502345"/>
    </source>
</evidence>
<feature type="compositionally biased region" description="Polar residues" evidence="1">
    <location>
        <begin position="350"/>
        <end position="365"/>
    </location>
</feature>
<protein>
    <submittedName>
        <fullName evidence="3">Uncharacterized protein</fullName>
    </submittedName>
</protein>
<feature type="transmembrane region" description="Helical" evidence="2">
    <location>
        <begin position="44"/>
        <end position="64"/>
    </location>
</feature>
<sequence length="365" mass="39689">MTRPDGRDVRDLLGMHSRAARFMAACFALTCVISVAYTSSDVRAVWPMVLAIIVCSTAAFTLVLSRGDPMPLGQSVLVSLTGAVTSGLVLSVVPVPVNDMTQLWMFGMSTAVFTFMCVRGRTALAWLGLGLMVLVTAIWSSTTGQGAMYGVSLTVINAGPVLMSTFFAYTIRPQARVIYELREQSTQRIASASASAAILEERDAQLDRLDLLARPLLERVASGIPLTTAERQECELLEAQLRDSLRAPGLQQTDVIDAVHATRNRGVEVVLLDDHGMDGADPAVRDRIHASIVRELTAITRGKVTIRILPPRRTAMATMLVDTEDVRRIEFDHNGMQLLRQGDQRELGASSMSVDPTTDSAVYPE</sequence>
<feature type="region of interest" description="Disordered" evidence="1">
    <location>
        <begin position="343"/>
        <end position="365"/>
    </location>
</feature>
<dbReference type="AlphaFoldDB" id="A0A1F2PVT8"/>
<feature type="transmembrane region" description="Helical" evidence="2">
    <location>
        <begin position="20"/>
        <end position="38"/>
    </location>
</feature>
<evidence type="ECO:0000256" key="1">
    <source>
        <dbReference type="SAM" id="MobiDB-lite"/>
    </source>
</evidence>
<proteinExistence type="predicted"/>
<evidence type="ECO:0000256" key="2">
    <source>
        <dbReference type="SAM" id="Phobius"/>
    </source>
</evidence>
<feature type="transmembrane region" description="Helical" evidence="2">
    <location>
        <begin position="147"/>
        <end position="169"/>
    </location>
</feature>
<dbReference type="EMBL" id="CP050124">
    <property type="protein sequence ID" value="QIP37729.1"/>
    <property type="molecule type" value="Genomic_DNA"/>
</dbReference>
<evidence type="ECO:0000313" key="3">
    <source>
        <dbReference type="EMBL" id="QIP37729.1"/>
    </source>
</evidence>
<keyword evidence="2" id="KW-0472">Membrane</keyword>
<keyword evidence="2" id="KW-1133">Transmembrane helix</keyword>
<gene>
    <name evidence="3" type="ORF">G9444_0485</name>
</gene>
<dbReference type="RefSeq" id="WP_021334222.1">
    <property type="nucleotide sequence ID" value="NZ_BHXB01000001.1"/>
</dbReference>
<dbReference type="Proteomes" id="UP000502345">
    <property type="component" value="Chromosome"/>
</dbReference>
<feature type="transmembrane region" description="Helical" evidence="2">
    <location>
        <begin position="76"/>
        <end position="95"/>
    </location>
</feature>
<name>A0A1F2PVT8_RHOER</name>